<dbReference type="EMBL" id="VLKW01000001">
    <property type="protein sequence ID" value="TWI51392.1"/>
    <property type="molecule type" value="Genomic_DNA"/>
</dbReference>
<dbReference type="OrthoDB" id="8705566at2"/>
<keyword evidence="5" id="KW-1185">Reference proteome</keyword>
<reference evidence="3" key="2">
    <citation type="submission" date="2019-07" db="EMBL/GenBank/DDBJ databases">
        <authorList>
            <person name="Whitman W."/>
            <person name="Huntemann M."/>
            <person name="Clum A."/>
            <person name="Pillay M."/>
            <person name="Palaniappan K."/>
            <person name="Varghese N."/>
            <person name="Mikhailova N."/>
            <person name="Stamatis D."/>
            <person name="Reddy T."/>
            <person name="Daum C."/>
            <person name="Shapiro N."/>
            <person name="Ivanova N."/>
            <person name="Kyrpides N."/>
            <person name="Woyke T."/>
        </authorList>
    </citation>
    <scope>NUCLEOTIDE SEQUENCE</scope>
    <source>
        <strain evidence="3">CGMCC 1.10685</strain>
    </source>
</reference>
<dbReference type="AlphaFoldDB" id="A0A562Q3S9"/>
<dbReference type="RefSeq" id="WP_145872826.1">
    <property type="nucleotide sequence ID" value="NZ_CP046904.1"/>
</dbReference>
<name>A0A562Q3S9_9BURK</name>
<dbReference type="Proteomes" id="UP000315112">
    <property type="component" value="Unassembled WGS sequence"/>
</dbReference>
<dbReference type="Proteomes" id="UP000437862">
    <property type="component" value="Chromosome"/>
</dbReference>
<evidence type="ECO:0000313" key="4">
    <source>
        <dbReference type="Proteomes" id="UP000315112"/>
    </source>
</evidence>
<dbReference type="EMBL" id="CP046904">
    <property type="protein sequence ID" value="QGZ41437.1"/>
    <property type="molecule type" value="Genomic_DNA"/>
</dbReference>
<feature type="region of interest" description="Disordered" evidence="1">
    <location>
        <begin position="1"/>
        <end position="28"/>
    </location>
</feature>
<sequence length="95" mass="9790">MKITATSGGGFAGITREHQVDTETSPAGPAIEAALAATDFFAAPDAPAGEPIGADIPRWTITVDADGRQGSISFLDDAGPASQRWRPLLDRILAA</sequence>
<proteinExistence type="predicted"/>
<accession>A0A562Q3S9</accession>
<evidence type="ECO:0000313" key="3">
    <source>
        <dbReference type="EMBL" id="TWI51392.1"/>
    </source>
</evidence>
<reference evidence="3 4" key="1">
    <citation type="journal article" date="2015" name="Stand. Genomic Sci.">
        <title>Genomic Encyclopedia of Bacterial and Archaeal Type Strains, Phase III: the genomes of soil and plant-associated and newly described type strains.</title>
        <authorList>
            <person name="Whitman W.B."/>
            <person name="Woyke T."/>
            <person name="Klenk H.P."/>
            <person name="Zhou Y."/>
            <person name="Lilburn T.G."/>
            <person name="Beck B.J."/>
            <person name="De Vos P."/>
            <person name="Vandamme P."/>
            <person name="Eisen J.A."/>
            <person name="Garrity G."/>
            <person name="Hugenholtz P."/>
            <person name="Kyrpides N.C."/>
        </authorList>
    </citation>
    <scope>NUCLEOTIDE SEQUENCE [LARGE SCALE GENOMIC DNA]</scope>
    <source>
        <strain evidence="3 4">CGMCC 1.10685</strain>
    </source>
</reference>
<evidence type="ECO:0000256" key="1">
    <source>
        <dbReference type="SAM" id="MobiDB-lite"/>
    </source>
</evidence>
<organism evidence="3 4">
    <name type="scientific">Pseudoduganella flava</name>
    <dbReference type="NCBI Taxonomy" id="871742"/>
    <lineage>
        <taxon>Bacteria</taxon>
        <taxon>Pseudomonadati</taxon>
        <taxon>Pseudomonadota</taxon>
        <taxon>Betaproteobacteria</taxon>
        <taxon>Burkholderiales</taxon>
        <taxon>Oxalobacteraceae</taxon>
        <taxon>Telluria group</taxon>
        <taxon>Pseudoduganella</taxon>
    </lineage>
</organism>
<protein>
    <submittedName>
        <fullName evidence="3">Uncharacterized protein</fullName>
    </submittedName>
</protein>
<evidence type="ECO:0000313" key="5">
    <source>
        <dbReference type="Proteomes" id="UP000437862"/>
    </source>
</evidence>
<evidence type="ECO:0000313" key="2">
    <source>
        <dbReference type="EMBL" id="QGZ41437.1"/>
    </source>
</evidence>
<dbReference type="Pfam" id="PF20242">
    <property type="entry name" value="Emfourin"/>
    <property type="match status" value="1"/>
</dbReference>
<dbReference type="InterPro" id="IPR049457">
    <property type="entry name" value="Emfourin"/>
</dbReference>
<reference evidence="2 5" key="3">
    <citation type="submission" date="2019-12" db="EMBL/GenBank/DDBJ databases">
        <title>Draft Genome Sequences of Six Type Strains of the Genus Massilia.</title>
        <authorList>
            <person name="Miess H."/>
            <person name="Frediansyah A."/>
            <person name="Goeker M."/>
            <person name="Gross H."/>
        </authorList>
    </citation>
    <scope>NUCLEOTIDE SEQUENCE [LARGE SCALE GENOMIC DNA]</scope>
    <source>
        <strain evidence="2 5">DSM 26639</strain>
    </source>
</reference>
<gene>
    <name evidence="2" type="ORF">GO485_21820</name>
    <name evidence="3" type="ORF">IP92_00377</name>
</gene>